<reference evidence="3 4" key="1">
    <citation type="submission" date="2021-06" db="EMBL/GenBank/DDBJ databases">
        <title>Enterococcus alishanensis sp. nov., a novel lactic acid bacterium isolated from fresh coffee beans.</title>
        <authorList>
            <person name="Chen Y.-S."/>
        </authorList>
    </citation>
    <scope>NUCLEOTIDE SEQUENCE [LARGE SCALE GENOMIC DNA]</scope>
    <source>
        <strain evidence="3 4">ALS3</strain>
    </source>
</reference>
<dbReference type="RefSeq" id="WP_218324788.1">
    <property type="nucleotide sequence ID" value="NZ_JAHUZB010000001.1"/>
</dbReference>
<comment type="similarity">
    <text evidence="2">Belongs to the glycosyl hydrolase 1 family.</text>
</comment>
<evidence type="ECO:0000313" key="4">
    <source>
        <dbReference type="Proteomes" id="UP000774130"/>
    </source>
</evidence>
<dbReference type="PANTHER" id="PTHR10353">
    <property type="entry name" value="GLYCOSYL HYDROLASE"/>
    <property type="match status" value="1"/>
</dbReference>
<accession>A0ABS6TA28</accession>
<dbReference type="EMBL" id="JAHUZB010000001">
    <property type="protein sequence ID" value="MBV7389744.1"/>
    <property type="molecule type" value="Genomic_DNA"/>
</dbReference>
<proteinExistence type="inferred from homology"/>
<keyword evidence="1" id="KW-0326">Glycosidase</keyword>
<dbReference type="PROSITE" id="PS00653">
    <property type="entry name" value="GLYCOSYL_HYDROL_F1_2"/>
    <property type="match status" value="1"/>
</dbReference>
<sequence>MTDLLELIAPVKKFPENFLWGGAVAANQLEGAWDIDGKGPSQADIMELPKEYSRKGSFGENVTREEIERALSDKTGNYPRRRGIDFYHTYSDDLELMAEMGFTCFRTSFSWVRIFPQGDEEMPNEKGLEFYDRLIDKMLELGIEPVMSLSHYEMPINLILKYGGWSNSKLIDFFVKFSKILMERYKDKVKYWIVFNQVNDVYGWGEFPGLGILKEHGEKQKDAVFQGVHNQFVANAKVVEMARQINPEMQIGMMLGLSPLYPETDSPDDVMAAYKLWGKNALFFSDVLVNGEYPGYMIRYFDEQSIEINATEEDLKLIKNNTVDYIAFSYYDTKIVSAENPDKIKPNPKLDANIWDWAIDPLGFQFSFDFLWERYHKPLFVAENGMGSIDEVVNGKIHDEYRIDYLSAHVKAMKEAIKDGVDIIGYASWGPIDIISYSQAEMSKRYGYIYVDLDDEGNGSGKRIKKDSFYWYKNVISSNGEEI</sequence>
<keyword evidence="1" id="KW-0378">Hydrolase</keyword>
<dbReference type="Proteomes" id="UP000774130">
    <property type="component" value="Unassembled WGS sequence"/>
</dbReference>
<evidence type="ECO:0000256" key="2">
    <source>
        <dbReference type="RuleBase" id="RU003690"/>
    </source>
</evidence>
<evidence type="ECO:0000313" key="3">
    <source>
        <dbReference type="EMBL" id="MBV7389744.1"/>
    </source>
</evidence>
<keyword evidence="4" id="KW-1185">Reference proteome</keyword>
<dbReference type="InterPro" id="IPR001360">
    <property type="entry name" value="Glyco_hydro_1"/>
</dbReference>
<organism evidence="3 4">
    <name type="scientific">Enterococcus alishanensis</name>
    <dbReference type="NCBI Taxonomy" id="1303817"/>
    <lineage>
        <taxon>Bacteria</taxon>
        <taxon>Bacillati</taxon>
        <taxon>Bacillota</taxon>
        <taxon>Bacilli</taxon>
        <taxon>Lactobacillales</taxon>
        <taxon>Enterococcaceae</taxon>
        <taxon>Enterococcus</taxon>
    </lineage>
</organism>
<comment type="caution">
    <text evidence="3">The sequence shown here is derived from an EMBL/GenBank/DDBJ whole genome shotgun (WGS) entry which is preliminary data.</text>
</comment>
<dbReference type="InterPro" id="IPR033132">
    <property type="entry name" value="GH_1_N_CS"/>
</dbReference>
<evidence type="ECO:0000256" key="1">
    <source>
        <dbReference type="ARBA" id="ARBA00023295"/>
    </source>
</evidence>
<dbReference type="Pfam" id="PF00232">
    <property type="entry name" value="Glyco_hydro_1"/>
    <property type="match status" value="1"/>
</dbReference>
<protein>
    <submittedName>
        <fullName evidence="3">Family 1 glycosylhydrolase</fullName>
    </submittedName>
</protein>
<gene>
    <name evidence="3" type="ORF">KUA55_03565</name>
</gene>
<dbReference type="PANTHER" id="PTHR10353:SF122">
    <property type="entry name" value="6-PHOSPHO-BETA-GLUCOSIDASE ASCB-RELATED"/>
    <property type="match status" value="1"/>
</dbReference>
<name>A0ABS6TA28_9ENTE</name>